<dbReference type="SUPFAM" id="SSF88697">
    <property type="entry name" value="PUA domain-like"/>
    <property type="match status" value="1"/>
</dbReference>
<comment type="caution">
    <text evidence="10">The sequence shown here is derived from an EMBL/GenBank/DDBJ whole genome shotgun (WGS) entry which is preliminary data.</text>
</comment>
<evidence type="ECO:0000313" key="10">
    <source>
        <dbReference type="EMBL" id="GGH63519.1"/>
    </source>
</evidence>
<dbReference type="GO" id="GO:0160148">
    <property type="term" value="F:tRNA pseudouridine(55) synthase activity"/>
    <property type="evidence" value="ECO:0007669"/>
    <property type="project" value="UniProtKB-EC"/>
</dbReference>
<dbReference type="RefSeq" id="WP_188359734.1">
    <property type="nucleotide sequence ID" value="NZ_BMDC01000002.1"/>
</dbReference>
<evidence type="ECO:0000313" key="11">
    <source>
        <dbReference type="Proteomes" id="UP000600171"/>
    </source>
</evidence>
<comment type="function">
    <text evidence="5">Responsible for synthesis of pseudouridine from uracil-55 in the psi GC loop of transfer RNAs.</text>
</comment>
<gene>
    <name evidence="5 10" type="primary">truB</name>
    <name evidence="10" type="ORF">GCM10007359_14890</name>
</gene>
<feature type="region of interest" description="Disordered" evidence="6">
    <location>
        <begin position="265"/>
        <end position="288"/>
    </location>
</feature>
<dbReference type="InterPro" id="IPR002501">
    <property type="entry name" value="PsdUridine_synth_N"/>
</dbReference>
<dbReference type="HAMAP" id="MF_01080">
    <property type="entry name" value="TruB_bact"/>
    <property type="match status" value="1"/>
</dbReference>
<dbReference type="EC" id="5.4.99.25" evidence="5"/>
<dbReference type="InterPro" id="IPR015225">
    <property type="entry name" value="tRNA_psdUridine_synth_fam2_C"/>
</dbReference>
<dbReference type="Proteomes" id="UP000600171">
    <property type="component" value="Unassembled WGS sequence"/>
</dbReference>
<dbReference type="FunFam" id="3.30.2350.10:FF:000011">
    <property type="entry name" value="tRNA pseudouridine synthase B"/>
    <property type="match status" value="1"/>
</dbReference>
<evidence type="ECO:0000256" key="1">
    <source>
        <dbReference type="ARBA" id="ARBA00000385"/>
    </source>
</evidence>
<dbReference type="InterPro" id="IPR032819">
    <property type="entry name" value="TruB_C"/>
</dbReference>
<evidence type="ECO:0000256" key="5">
    <source>
        <dbReference type="HAMAP-Rule" id="MF_01080"/>
    </source>
</evidence>
<dbReference type="PANTHER" id="PTHR13767:SF2">
    <property type="entry name" value="PSEUDOURIDYLATE SYNTHASE TRUB1"/>
    <property type="match status" value="1"/>
</dbReference>
<evidence type="ECO:0000256" key="4">
    <source>
        <dbReference type="ARBA" id="ARBA00023235"/>
    </source>
</evidence>
<dbReference type="InterPro" id="IPR015947">
    <property type="entry name" value="PUA-like_sf"/>
</dbReference>
<dbReference type="NCBIfam" id="TIGR00431">
    <property type="entry name" value="TruB"/>
    <property type="match status" value="1"/>
</dbReference>
<dbReference type="CDD" id="cd02573">
    <property type="entry name" value="PseudoU_synth_EcTruB"/>
    <property type="match status" value="1"/>
</dbReference>
<keyword evidence="3 5" id="KW-0819">tRNA processing</keyword>
<dbReference type="SUPFAM" id="SSF55120">
    <property type="entry name" value="Pseudouridine synthase"/>
    <property type="match status" value="1"/>
</dbReference>
<protein>
    <recommendedName>
        <fullName evidence="5">tRNA pseudouridine synthase B</fullName>
        <ecNumber evidence="5">5.4.99.25</ecNumber>
    </recommendedName>
    <alternativeName>
        <fullName evidence="5">tRNA pseudouridine(55) synthase</fullName>
        <shortName evidence="5">Psi55 synthase</shortName>
    </alternativeName>
    <alternativeName>
        <fullName evidence="5">tRNA pseudouridylate synthase</fullName>
    </alternativeName>
    <alternativeName>
        <fullName evidence="5">tRNA-uridine isomerase</fullName>
    </alternativeName>
</protein>
<dbReference type="InterPro" id="IPR036974">
    <property type="entry name" value="PUA_sf"/>
</dbReference>
<dbReference type="InterPro" id="IPR020103">
    <property type="entry name" value="PsdUridine_synth_cat_dom_sf"/>
</dbReference>
<name>A0A917MTQ5_9MICC</name>
<evidence type="ECO:0000256" key="6">
    <source>
        <dbReference type="SAM" id="MobiDB-lite"/>
    </source>
</evidence>
<feature type="active site" description="Nucleophile" evidence="5">
    <location>
        <position position="46"/>
    </location>
</feature>
<dbReference type="EMBL" id="BMDC01000002">
    <property type="protein sequence ID" value="GGH63519.1"/>
    <property type="molecule type" value="Genomic_DNA"/>
</dbReference>
<feature type="domain" description="tRNA pseudouridine synthase II TruB subfamily 2 C-terminal" evidence="8">
    <location>
        <begin position="252"/>
        <end position="306"/>
    </location>
</feature>
<dbReference type="AlphaFoldDB" id="A0A917MTQ5"/>
<evidence type="ECO:0000259" key="8">
    <source>
        <dbReference type="Pfam" id="PF09142"/>
    </source>
</evidence>
<evidence type="ECO:0000256" key="2">
    <source>
        <dbReference type="ARBA" id="ARBA00005642"/>
    </source>
</evidence>
<keyword evidence="4 5" id="KW-0413">Isomerase</keyword>
<dbReference type="Gene3D" id="2.30.130.10">
    <property type="entry name" value="PUA domain"/>
    <property type="match status" value="1"/>
</dbReference>
<organism evidence="10 11">
    <name type="scientific">Rothia aerolata</name>
    <dbReference type="NCBI Taxonomy" id="1812262"/>
    <lineage>
        <taxon>Bacteria</taxon>
        <taxon>Bacillati</taxon>
        <taxon>Actinomycetota</taxon>
        <taxon>Actinomycetes</taxon>
        <taxon>Micrococcales</taxon>
        <taxon>Micrococcaceae</taxon>
        <taxon>Rothia</taxon>
    </lineage>
</organism>
<evidence type="ECO:0000259" key="9">
    <source>
        <dbReference type="Pfam" id="PF16198"/>
    </source>
</evidence>
<comment type="catalytic activity">
    <reaction evidence="1 5">
        <text>uridine(55) in tRNA = pseudouridine(55) in tRNA</text>
        <dbReference type="Rhea" id="RHEA:42532"/>
        <dbReference type="Rhea" id="RHEA-COMP:10101"/>
        <dbReference type="Rhea" id="RHEA-COMP:10102"/>
        <dbReference type="ChEBI" id="CHEBI:65314"/>
        <dbReference type="ChEBI" id="CHEBI:65315"/>
        <dbReference type="EC" id="5.4.99.25"/>
    </reaction>
</comment>
<evidence type="ECO:0000259" key="7">
    <source>
        <dbReference type="Pfam" id="PF01509"/>
    </source>
</evidence>
<comment type="similarity">
    <text evidence="2 5">Belongs to the pseudouridine synthase TruB family. Type 1 subfamily.</text>
</comment>
<proteinExistence type="inferred from homology"/>
<keyword evidence="11" id="KW-1185">Reference proteome</keyword>
<dbReference type="Pfam" id="PF09142">
    <property type="entry name" value="TruB_C"/>
    <property type="match status" value="1"/>
</dbReference>
<dbReference type="Gene3D" id="3.30.2350.10">
    <property type="entry name" value="Pseudouridine synthase"/>
    <property type="match status" value="1"/>
</dbReference>
<dbReference type="GO" id="GO:0003723">
    <property type="term" value="F:RNA binding"/>
    <property type="evidence" value="ECO:0007669"/>
    <property type="project" value="InterPro"/>
</dbReference>
<accession>A0A917MTQ5</accession>
<feature type="domain" description="Pseudouridine synthase II N-terminal" evidence="7">
    <location>
        <begin position="31"/>
        <end position="190"/>
    </location>
</feature>
<dbReference type="PANTHER" id="PTHR13767">
    <property type="entry name" value="TRNA-PSEUDOURIDINE SYNTHASE"/>
    <property type="match status" value="1"/>
</dbReference>
<dbReference type="GO" id="GO:1990481">
    <property type="term" value="P:mRNA pseudouridine synthesis"/>
    <property type="evidence" value="ECO:0007669"/>
    <property type="project" value="TreeGrafter"/>
</dbReference>
<dbReference type="Pfam" id="PF01509">
    <property type="entry name" value="TruB_N"/>
    <property type="match status" value="1"/>
</dbReference>
<reference evidence="10 11" key="1">
    <citation type="journal article" date="2014" name="Int. J. Syst. Evol. Microbiol.">
        <title>Complete genome sequence of Corynebacterium casei LMG S-19264T (=DSM 44701T), isolated from a smear-ripened cheese.</title>
        <authorList>
            <consortium name="US DOE Joint Genome Institute (JGI-PGF)"/>
            <person name="Walter F."/>
            <person name="Albersmeier A."/>
            <person name="Kalinowski J."/>
            <person name="Ruckert C."/>
        </authorList>
    </citation>
    <scope>NUCLEOTIDE SEQUENCE [LARGE SCALE GENOMIC DNA]</scope>
    <source>
        <strain evidence="10 11">CCM 8669</strain>
    </source>
</reference>
<dbReference type="InterPro" id="IPR014780">
    <property type="entry name" value="tRNA_psdUridine_synth_TruB"/>
</dbReference>
<dbReference type="Pfam" id="PF16198">
    <property type="entry name" value="TruB_C_2"/>
    <property type="match status" value="1"/>
</dbReference>
<dbReference type="GO" id="GO:0031119">
    <property type="term" value="P:tRNA pseudouridine synthesis"/>
    <property type="evidence" value="ECO:0007669"/>
    <property type="project" value="UniProtKB-UniRule"/>
</dbReference>
<sequence length="331" mass="34826">MAKKAHSGPSGLVVVDKPAGITSHDVVSQLRRLAQTRKVGHAGTLDPMATGVLILGIGKATKLLTYIVGESKTYTATMRLGQATVTDDAEGEFTALASADAVAAVTESQIAEHVAELTGDIMQVPSSVSAIKVNGVRSYAKVRGGEEVKLEPRPVTISEFSVHSIDRVETPQGAAIDCRVTVSCSSGTYIRALARDLGEKLGIGGHLTALRRTRIGEITEEKALTLEALEALKGELGELPMLSLEDAATRLFAVRQLTAAEATDLSNGRRITHNPTGAQSPEADQPSDAVHAAYAPDGRLVALTKNTTFRGSYLAAPELVFEAGQTFGETE</sequence>
<feature type="domain" description="tRNA pseudouridylate synthase B C-terminal" evidence="9">
    <location>
        <begin position="191"/>
        <end position="231"/>
    </location>
</feature>
<evidence type="ECO:0000256" key="3">
    <source>
        <dbReference type="ARBA" id="ARBA00022694"/>
    </source>
</evidence>